<dbReference type="PROSITE" id="PS50863">
    <property type="entry name" value="B3"/>
    <property type="match status" value="1"/>
</dbReference>
<evidence type="ECO:0000256" key="1">
    <source>
        <dbReference type="ARBA" id="ARBA00004123"/>
    </source>
</evidence>
<dbReference type="InterPro" id="IPR015300">
    <property type="entry name" value="DNA-bd_pseudobarrel_sf"/>
</dbReference>
<dbReference type="Pfam" id="PF02362">
    <property type="entry name" value="B3"/>
    <property type="match status" value="1"/>
</dbReference>
<protein>
    <submittedName>
        <fullName evidence="7">B3 domain-containing protein</fullName>
    </submittedName>
</protein>
<accession>A0A2I0AJK8</accession>
<reference evidence="7 8" key="1">
    <citation type="journal article" date="2017" name="Nature">
        <title>The Apostasia genome and the evolution of orchids.</title>
        <authorList>
            <person name="Zhang G.Q."/>
            <person name="Liu K.W."/>
            <person name="Li Z."/>
            <person name="Lohaus R."/>
            <person name="Hsiao Y.Y."/>
            <person name="Niu S.C."/>
            <person name="Wang J.Y."/>
            <person name="Lin Y.C."/>
            <person name="Xu Q."/>
            <person name="Chen L.J."/>
            <person name="Yoshida K."/>
            <person name="Fujiwara S."/>
            <person name="Wang Z.W."/>
            <person name="Zhang Y.Q."/>
            <person name="Mitsuda N."/>
            <person name="Wang M."/>
            <person name="Liu G.H."/>
            <person name="Pecoraro L."/>
            <person name="Huang H.X."/>
            <person name="Xiao X.J."/>
            <person name="Lin M."/>
            <person name="Wu X.Y."/>
            <person name="Wu W.L."/>
            <person name="Chen Y.Y."/>
            <person name="Chang S.B."/>
            <person name="Sakamoto S."/>
            <person name="Ohme-Takagi M."/>
            <person name="Yagi M."/>
            <person name="Zeng S.J."/>
            <person name="Shen C.Y."/>
            <person name="Yeh C.M."/>
            <person name="Luo Y.B."/>
            <person name="Tsai W.C."/>
            <person name="Van de Peer Y."/>
            <person name="Liu Z.J."/>
        </authorList>
    </citation>
    <scope>NUCLEOTIDE SEQUENCE [LARGE SCALE GENOMIC DNA]</scope>
    <source>
        <strain evidence="8">cv. Shenzhen</strain>
        <tissue evidence="7">Stem</tissue>
    </source>
</reference>
<evidence type="ECO:0000313" key="7">
    <source>
        <dbReference type="EMBL" id="PKA55715.1"/>
    </source>
</evidence>
<dbReference type="EMBL" id="KZ451978">
    <property type="protein sequence ID" value="PKA55715.1"/>
    <property type="molecule type" value="Genomic_DNA"/>
</dbReference>
<feature type="domain" description="TF-B3" evidence="6">
    <location>
        <begin position="49"/>
        <end position="142"/>
    </location>
</feature>
<dbReference type="Proteomes" id="UP000236161">
    <property type="component" value="Unassembled WGS sequence"/>
</dbReference>
<name>A0A2I0AJK8_9ASPA</name>
<dbReference type="GO" id="GO:0003677">
    <property type="term" value="F:DNA binding"/>
    <property type="evidence" value="ECO:0007669"/>
    <property type="project" value="UniProtKB-KW"/>
</dbReference>
<dbReference type="SUPFAM" id="SSF101936">
    <property type="entry name" value="DNA-binding pseudobarrel domain"/>
    <property type="match status" value="1"/>
</dbReference>
<evidence type="ECO:0000256" key="4">
    <source>
        <dbReference type="ARBA" id="ARBA00023163"/>
    </source>
</evidence>
<dbReference type="SMART" id="SM01019">
    <property type="entry name" value="B3"/>
    <property type="match status" value="1"/>
</dbReference>
<dbReference type="Gene3D" id="2.40.330.10">
    <property type="entry name" value="DNA-binding pseudobarrel domain"/>
    <property type="match status" value="1"/>
</dbReference>
<dbReference type="CDD" id="cd10017">
    <property type="entry name" value="B3_DNA"/>
    <property type="match status" value="1"/>
</dbReference>
<keyword evidence="3" id="KW-0238">DNA-binding</keyword>
<dbReference type="STRING" id="1088818.A0A2I0AJK8"/>
<sequence>MIGVRRSKRLLKQSQDGCLSQESTQRVSVEAGASFSQAEIFPLQGKPYFTYIIWKYQINKPFYLVIPANFHQFLPSCNTKAILWHQSKEWVVDYVIRKTYKVLNGGWRKFATDNNLRLGDACVFELMDAEKVMFRVQILDGQLPERREGVRAEIPILID</sequence>
<dbReference type="PANTHER" id="PTHR31391">
    <property type="entry name" value="B3 DOMAIN-CONTAINING PROTEIN OS11G0197600-RELATED"/>
    <property type="match status" value="1"/>
</dbReference>
<keyword evidence="8" id="KW-1185">Reference proteome</keyword>
<gene>
    <name evidence="7" type="ORF">AXF42_Ash012007</name>
</gene>
<dbReference type="InterPro" id="IPR003340">
    <property type="entry name" value="B3_DNA-bd"/>
</dbReference>
<keyword evidence="5" id="KW-0539">Nucleus</keyword>
<keyword evidence="4" id="KW-0804">Transcription</keyword>
<evidence type="ECO:0000256" key="3">
    <source>
        <dbReference type="ARBA" id="ARBA00023125"/>
    </source>
</evidence>
<dbReference type="AlphaFoldDB" id="A0A2I0AJK8"/>
<proteinExistence type="predicted"/>
<dbReference type="PANTHER" id="PTHR31391:SF64">
    <property type="entry name" value="B3 DOMAIN-CONTAINING PROTEIN OS06G0112300"/>
    <property type="match status" value="1"/>
</dbReference>
<dbReference type="GO" id="GO:0005634">
    <property type="term" value="C:nucleus"/>
    <property type="evidence" value="ECO:0007669"/>
    <property type="project" value="UniProtKB-SubCell"/>
</dbReference>
<evidence type="ECO:0000256" key="5">
    <source>
        <dbReference type="ARBA" id="ARBA00023242"/>
    </source>
</evidence>
<evidence type="ECO:0000256" key="2">
    <source>
        <dbReference type="ARBA" id="ARBA00023015"/>
    </source>
</evidence>
<evidence type="ECO:0000259" key="6">
    <source>
        <dbReference type="PROSITE" id="PS50863"/>
    </source>
</evidence>
<organism evidence="7 8">
    <name type="scientific">Apostasia shenzhenica</name>
    <dbReference type="NCBI Taxonomy" id="1088818"/>
    <lineage>
        <taxon>Eukaryota</taxon>
        <taxon>Viridiplantae</taxon>
        <taxon>Streptophyta</taxon>
        <taxon>Embryophyta</taxon>
        <taxon>Tracheophyta</taxon>
        <taxon>Spermatophyta</taxon>
        <taxon>Magnoliopsida</taxon>
        <taxon>Liliopsida</taxon>
        <taxon>Asparagales</taxon>
        <taxon>Orchidaceae</taxon>
        <taxon>Apostasioideae</taxon>
        <taxon>Apostasia</taxon>
    </lineage>
</organism>
<keyword evidence="2" id="KW-0805">Transcription regulation</keyword>
<comment type="subcellular location">
    <subcellularLocation>
        <location evidence="1">Nucleus</location>
    </subcellularLocation>
</comment>
<dbReference type="OrthoDB" id="638806at2759"/>
<evidence type="ECO:0000313" key="8">
    <source>
        <dbReference type="Proteomes" id="UP000236161"/>
    </source>
</evidence>
<dbReference type="InterPro" id="IPR044837">
    <property type="entry name" value="REM16-like"/>
</dbReference>